<proteinExistence type="predicted"/>
<gene>
    <name evidence="3" type="ORF">GCM10008917_03220</name>
</gene>
<dbReference type="PANTHER" id="PTHR35788:SF1">
    <property type="entry name" value="EXPORTED PROTEIN"/>
    <property type="match status" value="1"/>
</dbReference>
<comment type="caution">
    <text evidence="3">The sequence shown here is derived from an EMBL/GenBank/DDBJ whole genome shotgun (WGS) entry which is preliminary data.</text>
</comment>
<organism evidence="3 4">
    <name type="scientific">Paraclostridium tenue</name>
    <dbReference type="NCBI Taxonomy" id="1737"/>
    <lineage>
        <taxon>Bacteria</taxon>
        <taxon>Bacillati</taxon>
        <taxon>Bacillota</taxon>
        <taxon>Clostridia</taxon>
        <taxon>Peptostreptococcales</taxon>
        <taxon>Peptostreptococcaceae</taxon>
        <taxon>Paraclostridium</taxon>
    </lineage>
</organism>
<dbReference type="PANTHER" id="PTHR35788">
    <property type="entry name" value="EXPORTED PROTEIN-RELATED"/>
    <property type="match status" value="1"/>
</dbReference>
<sequence length="429" mass="47910">MQQDILLEENEDSIKLRNNNKKYAIIFVVVVISGIIGFIGINSFNNKYIYNGKIANNVYIESVNVSNLNQKEAKELLNKKYKPKSIVISYEDKTFNIKPSDIELKYDLDEAISNAYNFNKTDSYLENVKRVISLKKGNKEVLKIKSLYDEKKLDNYLQNVAKEVNSKVKDAKLYISDSGSFDITPSVIGKEVDIKSSKDKIKKSISDKNFKTVNLVVKKDEPKIKTEILKSVDSVLATHSTKFNNSVPNRAHNIIKSAKSTSDIILMPGEEFSYNESTGPRSKANGYKNAPVIVSGKLQNGPGGGVCQVSTTIYNAALYSGLDITKVRNHSLPSAYAPVGKDATVVDGYLDLKFKNPYTHPIYIKNTTYNGVVTSKIYGNSQDRKNISIRVEKVKGGSGNVVKTYREFKDSSGNITKSEYITTSSYKKK</sequence>
<protein>
    <submittedName>
        <fullName evidence="3">VanW family protein</fullName>
    </submittedName>
</protein>
<name>A0ABN1LXE4_9FIRM</name>
<keyword evidence="4" id="KW-1185">Reference proteome</keyword>
<evidence type="ECO:0000313" key="4">
    <source>
        <dbReference type="Proteomes" id="UP001400965"/>
    </source>
</evidence>
<dbReference type="InterPro" id="IPR007391">
    <property type="entry name" value="Vancomycin_resist_VanW"/>
</dbReference>
<feature type="transmembrane region" description="Helical" evidence="1">
    <location>
        <begin position="23"/>
        <end position="41"/>
    </location>
</feature>
<dbReference type="InterPro" id="IPR022029">
    <property type="entry name" value="YoaR-like_PG-bd"/>
</dbReference>
<reference evidence="3 4" key="1">
    <citation type="journal article" date="2019" name="Int. J. Syst. Evol. Microbiol.">
        <title>The Global Catalogue of Microorganisms (GCM) 10K type strain sequencing project: providing services to taxonomists for standard genome sequencing and annotation.</title>
        <authorList>
            <consortium name="The Broad Institute Genomics Platform"/>
            <consortium name="The Broad Institute Genome Sequencing Center for Infectious Disease"/>
            <person name="Wu L."/>
            <person name="Ma J."/>
        </authorList>
    </citation>
    <scope>NUCLEOTIDE SEQUENCE [LARGE SCALE GENOMIC DNA]</scope>
    <source>
        <strain evidence="3 4">JCM 6486</strain>
    </source>
</reference>
<evidence type="ECO:0000256" key="1">
    <source>
        <dbReference type="SAM" id="Phobius"/>
    </source>
</evidence>
<dbReference type="Proteomes" id="UP001400965">
    <property type="component" value="Unassembled WGS sequence"/>
</dbReference>
<accession>A0ABN1LXE4</accession>
<evidence type="ECO:0000259" key="2">
    <source>
        <dbReference type="Pfam" id="PF12229"/>
    </source>
</evidence>
<dbReference type="Pfam" id="PF12229">
    <property type="entry name" value="PG_binding_4"/>
    <property type="match status" value="1"/>
</dbReference>
<keyword evidence="1" id="KW-0812">Transmembrane</keyword>
<feature type="domain" description="YoaR-like putative peptidoglycan binding" evidence="2">
    <location>
        <begin position="96"/>
        <end position="213"/>
    </location>
</feature>
<evidence type="ECO:0000313" key="3">
    <source>
        <dbReference type="EMBL" id="GAA0861524.1"/>
    </source>
</evidence>
<keyword evidence="1" id="KW-0472">Membrane</keyword>
<dbReference type="RefSeq" id="WP_346041437.1">
    <property type="nucleotide sequence ID" value="NZ_BAAACP010000001.1"/>
</dbReference>
<dbReference type="Pfam" id="PF04294">
    <property type="entry name" value="VanW"/>
    <property type="match status" value="1"/>
</dbReference>
<dbReference type="InterPro" id="IPR052913">
    <property type="entry name" value="Glycopeptide_resist_protein"/>
</dbReference>
<keyword evidence="1" id="KW-1133">Transmembrane helix</keyword>
<dbReference type="EMBL" id="BAAACP010000001">
    <property type="protein sequence ID" value="GAA0861524.1"/>
    <property type="molecule type" value="Genomic_DNA"/>
</dbReference>